<organism evidence="2 3">
    <name type="scientific">Papaver somniferum</name>
    <name type="common">Opium poppy</name>
    <dbReference type="NCBI Taxonomy" id="3469"/>
    <lineage>
        <taxon>Eukaryota</taxon>
        <taxon>Viridiplantae</taxon>
        <taxon>Streptophyta</taxon>
        <taxon>Embryophyta</taxon>
        <taxon>Tracheophyta</taxon>
        <taxon>Spermatophyta</taxon>
        <taxon>Magnoliopsida</taxon>
        <taxon>Ranunculales</taxon>
        <taxon>Papaveraceae</taxon>
        <taxon>Papaveroideae</taxon>
        <taxon>Papaver</taxon>
    </lineage>
</organism>
<dbReference type="PRINTS" id="PR01033">
    <property type="entry name" value="PHYTOCHROME"/>
</dbReference>
<dbReference type="GO" id="GO:0006355">
    <property type="term" value="P:regulation of DNA-templated transcription"/>
    <property type="evidence" value="ECO:0007669"/>
    <property type="project" value="InterPro"/>
</dbReference>
<reference evidence="2 3" key="1">
    <citation type="journal article" date="2018" name="Science">
        <title>The opium poppy genome and morphinan production.</title>
        <authorList>
            <person name="Guo L."/>
            <person name="Winzer T."/>
            <person name="Yang X."/>
            <person name="Li Y."/>
            <person name="Ning Z."/>
            <person name="He Z."/>
            <person name="Teodor R."/>
            <person name="Lu Y."/>
            <person name="Bowser T.A."/>
            <person name="Graham I.A."/>
            <person name="Ye K."/>
        </authorList>
    </citation>
    <scope>NUCLEOTIDE SEQUENCE [LARGE SCALE GENOMIC DNA]</scope>
    <source>
        <strain evidence="3">cv. HN1</strain>
        <tissue evidence="2">Leaves</tissue>
    </source>
</reference>
<sequence>MKIRLVNGGKPFNSKAAEMCSKLLETISSSGEEENYIKIKFESFGCQVKYGPVMHVIAGIQQENVIGACFVGQDPTTQKMVMDKYTRIRGDYVAIVQHPYNLVLIPPIFMIDDFGCYWSVTIQCIN</sequence>
<dbReference type="InterPro" id="IPR001294">
    <property type="entry name" value="Phytochrome"/>
</dbReference>
<evidence type="ECO:0000313" key="2">
    <source>
        <dbReference type="EMBL" id="RZC65780.1"/>
    </source>
</evidence>
<keyword evidence="3" id="KW-1185">Reference proteome</keyword>
<dbReference type="AlphaFoldDB" id="A0A4Y7K0E4"/>
<keyword evidence="1" id="KW-0675">Receptor</keyword>
<accession>A0A4Y7K0E4</accession>
<proteinExistence type="predicted"/>
<dbReference type="EMBL" id="CM010720">
    <property type="protein sequence ID" value="RZC65780.1"/>
    <property type="molecule type" value="Genomic_DNA"/>
</dbReference>
<evidence type="ECO:0000256" key="1">
    <source>
        <dbReference type="ARBA" id="ARBA00023170"/>
    </source>
</evidence>
<dbReference type="GO" id="GO:0009584">
    <property type="term" value="P:detection of visible light"/>
    <property type="evidence" value="ECO:0007669"/>
    <property type="project" value="InterPro"/>
</dbReference>
<protein>
    <submittedName>
        <fullName evidence="2">Uncharacterized protein</fullName>
    </submittedName>
</protein>
<gene>
    <name evidence="2" type="ORF">C5167_009474</name>
</gene>
<dbReference type="STRING" id="3469.A0A4Y7K0E4"/>
<dbReference type="Proteomes" id="UP000316621">
    <property type="component" value="Chromosome 6"/>
</dbReference>
<dbReference type="Gramene" id="RZC65780">
    <property type="protein sequence ID" value="RZC65780"/>
    <property type="gene ID" value="C5167_009474"/>
</dbReference>
<name>A0A4Y7K0E4_PAPSO</name>
<evidence type="ECO:0000313" key="3">
    <source>
        <dbReference type="Proteomes" id="UP000316621"/>
    </source>
</evidence>